<dbReference type="GO" id="GO:0003677">
    <property type="term" value="F:DNA binding"/>
    <property type="evidence" value="ECO:0007669"/>
    <property type="project" value="InterPro"/>
</dbReference>
<gene>
    <name evidence="6" type="ORF">LTR09_011966</name>
</gene>
<dbReference type="GO" id="GO:0008270">
    <property type="term" value="F:zinc ion binding"/>
    <property type="evidence" value="ECO:0007669"/>
    <property type="project" value="InterPro"/>
</dbReference>
<dbReference type="Pfam" id="PF00172">
    <property type="entry name" value="Zn_clus"/>
    <property type="match status" value="1"/>
</dbReference>
<dbReference type="SMART" id="SM00066">
    <property type="entry name" value="GAL4"/>
    <property type="match status" value="1"/>
</dbReference>
<feature type="compositionally biased region" description="Acidic residues" evidence="4">
    <location>
        <begin position="92"/>
        <end position="106"/>
    </location>
</feature>
<protein>
    <recommendedName>
        <fullName evidence="5">Zn(2)-C6 fungal-type domain-containing protein</fullName>
    </recommendedName>
</protein>
<dbReference type="InterPro" id="IPR007219">
    <property type="entry name" value="XnlR_reg_dom"/>
</dbReference>
<dbReference type="SUPFAM" id="SSF57701">
    <property type="entry name" value="Zn2/Cys6 DNA-binding domain"/>
    <property type="match status" value="1"/>
</dbReference>
<keyword evidence="7" id="KW-1185">Reference proteome</keyword>
<comment type="caution">
    <text evidence="6">The sequence shown here is derived from an EMBL/GenBank/DDBJ whole genome shotgun (WGS) entry which is preliminary data.</text>
</comment>
<dbReference type="CDD" id="cd12148">
    <property type="entry name" value="fungal_TF_MHR"/>
    <property type="match status" value="1"/>
</dbReference>
<dbReference type="InterPro" id="IPR001138">
    <property type="entry name" value="Zn2Cys6_DnaBD"/>
</dbReference>
<comment type="subcellular location">
    <subcellularLocation>
        <location evidence="1">Nucleus</location>
    </subcellularLocation>
</comment>
<evidence type="ECO:0000256" key="4">
    <source>
        <dbReference type="SAM" id="MobiDB-lite"/>
    </source>
</evidence>
<feature type="compositionally biased region" description="Polar residues" evidence="4">
    <location>
        <begin position="381"/>
        <end position="391"/>
    </location>
</feature>
<dbReference type="EMBL" id="JAWDJX010000087">
    <property type="protein sequence ID" value="KAK3046556.1"/>
    <property type="molecule type" value="Genomic_DNA"/>
</dbReference>
<evidence type="ECO:0000313" key="7">
    <source>
        <dbReference type="Proteomes" id="UP001271007"/>
    </source>
</evidence>
<dbReference type="PANTHER" id="PTHR31001:SF50">
    <property type="entry name" value="ZN(II)2CYS6 TRANSCRIPTION FACTOR (EUROFUNG)"/>
    <property type="match status" value="1"/>
</dbReference>
<organism evidence="6 7">
    <name type="scientific">Extremus antarcticus</name>
    <dbReference type="NCBI Taxonomy" id="702011"/>
    <lineage>
        <taxon>Eukaryota</taxon>
        <taxon>Fungi</taxon>
        <taxon>Dikarya</taxon>
        <taxon>Ascomycota</taxon>
        <taxon>Pezizomycotina</taxon>
        <taxon>Dothideomycetes</taxon>
        <taxon>Dothideomycetidae</taxon>
        <taxon>Mycosphaerellales</taxon>
        <taxon>Extremaceae</taxon>
        <taxon>Extremus</taxon>
    </lineage>
</organism>
<dbReference type="PANTHER" id="PTHR31001">
    <property type="entry name" value="UNCHARACTERIZED TRANSCRIPTIONAL REGULATORY PROTEIN"/>
    <property type="match status" value="1"/>
</dbReference>
<name>A0AAJ0D5P8_9PEZI</name>
<dbReference type="GO" id="GO:0006351">
    <property type="term" value="P:DNA-templated transcription"/>
    <property type="evidence" value="ECO:0007669"/>
    <property type="project" value="InterPro"/>
</dbReference>
<accession>A0AAJ0D5P8</accession>
<dbReference type="GO" id="GO:0005634">
    <property type="term" value="C:nucleus"/>
    <property type="evidence" value="ECO:0007669"/>
    <property type="project" value="UniProtKB-SubCell"/>
</dbReference>
<evidence type="ECO:0000259" key="5">
    <source>
        <dbReference type="PROSITE" id="PS50048"/>
    </source>
</evidence>
<feature type="compositionally biased region" description="Basic residues" evidence="4">
    <location>
        <begin position="57"/>
        <end position="66"/>
    </location>
</feature>
<feature type="compositionally biased region" description="Polar residues" evidence="4">
    <location>
        <begin position="9"/>
        <end position="19"/>
    </location>
</feature>
<dbReference type="PROSITE" id="PS50048">
    <property type="entry name" value="ZN2_CY6_FUNGAL_2"/>
    <property type="match status" value="1"/>
</dbReference>
<keyword evidence="2" id="KW-0479">Metal-binding</keyword>
<dbReference type="AlphaFoldDB" id="A0AAJ0D5P8"/>
<dbReference type="SMART" id="SM00906">
    <property type="entry name" value="Fungal_trans"/>
    <property type="match status" value="1"/>
</dbReference>
<feature type="region of interest" description="Disordered" evidence="4">
    <location>
        <begin position="143"/>
        <end position="165"/>
    </location>
</feature>
<feature type="region of interest" description="Disordered" evidence="4">
    <location>
        <begin position="708"/>
        <end position="731"/>
    </location>
</feature>
<feature type="domain" description="Zn(2)-C6 fungal-type" evidence="5">
    <location>
        <begin position="25"/>
        <end position="53"/>
    </location>
</feature>
<evidence type="ECO:0000256" key="3">
    <source>
        <dbReference type="ARBA" id="ARBA00023242"/>
    </source>
</evidence>
<dbReference type="Proteomes" id="UP001271007">
    <property type="component" value="Unassembled WGS sequence"/>
</dbReference>
<feature type="region of interest" description="Disordered" evidence="4">
    <location>
        <begin position="54"/>
        <end position="121"/>
    </location>
</feature>
<reference evidence="6" key="1">
    <citation type="submission" date="2023-04" db="EMBL/GenBank/DDBJ databases">
        <title>Black Yeasts Isolated from many extreme environments.</title>
        <authorList>
            <person name="Coleine C."/>
            <person name="Stajich J.E."/>
            <person name="Selbmann L."/>
        </authorList>
    </citation>
    <scope>NUCLEOTIDE SEQUENCE</scope>
    <source>
        <strain evidence="6">CCFEE 5312</strain>
    </source>
</reference>
<sequence length="731" mass="81366">MDHQENNHPSKSSTSTPDQQHIRLACQACQRKKIKCDRLFPCGQCTRSSLQCVPSTRKPRARHAGKRAVDSELRSRISKLESLVESLSGEVGDQDDTPPSDGPDDETSPKPKDPTGQASRYMSGTFWSSLTTEVLALREALEEEPLDDVDTPNSPSTPSAPPASGEFDLIICPPGAIYVMPGAIAEPSPQLSATLCNVFCEYVDRLCKIFHTPALRAFMLEGKPYLGHDHTAPGNKALKATVWFAATNTMSESQCQMLFGQSRLDQLQQYKRLVDVALSQADLMATNDFATLQAFTVYIAATRMYEGSRRVWTLTAVAVRIAQAIGLNHETVPRSPYVTELRRRLWQLVRFLDMYAALDRGTEQIIDSNTFDTPRAKNTNDADFDENSTSIPEHEGLTDMSYAQLIYDALDHSMALTIPDHKTIGETWQQRMAFAETFESKMREKYWKYCDQSNPLQRLLLQVSRSMSASMKLRAIRPLHSHISSGTPRVDSPYVLRIAVDSVRFSEAISADSETAQYRWMVWVQWHALAVALAGLCSIRDTDLATEAWPQVEKSYARNVRFVADAKNGMLWKPIEILYKKASTFRDHGRSNSISSNPSAYDTSQRMPHLASMLQVNTTTSPTMLDPALTQQPLPPLLPNHHPIPGAMPTSGVLNSAMDISLDTLSPSMQLLSPSTWNDIGNGDMSWTDFERMLEDMSAPANGFGTLQPTVWPQNPPPGEDWGGVLGQNMM</sequence>
<feature type="region of interest" description="Disordered" evidence="4">
    <location>
        <begin position="1"/>
        <end position="20"/>
    </location>
</feature>
<feature type="compositionally biased region" description="Gly residues" evidence="4">
    <location>
        <begin position="721"/>
        <end position="731"/>
    </location>
</feature>
<evidence type="ECO:0000313" key="6">
    <source>
        <dbReference type="EMBL" id="KAK3046556.1"/>
    </source>
</evidence>
<evidence type="ECO:0000256" key="2">
    <source>
        <dbReference type="ARBA" id="ARBA00022723"/>
    </source>
</evidence>
<dbReference type="CDD" id="cd00067">
    <property type="entry name" value="GAL4"/>
    <property type="match status" value="1"/>
</dbReference>
<keyword evidence="3" id="KW-0539">Nucleus</keyword>
<feature type="region of interest" description="Disordered" evidence="4">
    <location>
        <begin position="369"/>
        <end position="394"/>
    </location>
</feature>
<proteinExistence type="predicted"/>
<dbReference type="InterPro" id="IPR050613">
    <property type="entry name" value="Sec_Metabolite_Reg"/>
</dbReference>
<dbReference type="Gene3D" id="4.10.240.10">
    <property type="entry name" value="Zn(2)-C6 fungal-type DNA-binding domain"/>
    <property type="match status" value="1"/>
</dbReference>
<evidence type="ECO:0000256" key="1">
    <source>
        <dbReference type="ARBA" id="ARBA00004123"/>
    </source>
</evidence>
<feature type="compositionally biased region" description="Basic and acidic residues" evidence="4">
    <location>
        <begin position="67"/>
        <end position="79"/>
    </location>
</feature>
<dbReference type="GO" id="GO:0000981">
    <property type="term" value="F:DNA-binding transcription factor activity, RNA polymerase II-specific"/>
    <property type="evidence" value="ECO:0007669"/>
    <property type="project" value="InterPro"/>
</dbReference>
<dbReference type="InterPro" id="IPR036864">
    <property type="entry name" value="Zn2-C6_fun-type_DNA-bd_sf"/>
</dbReference>